<name>A0A0B6YTZ4_9EUPU</name>
<gene>
    <name evidence="2" type="primary">ORF37226</name>
</gene>
<sequence>PDVTSLHISDVSLGEKIELQLIALTEHAVGKADRKADIDKDSGKGSSQQGDKDMSASERYTGCKPGPKLIVHYTGLVCAPSEVWCEKVTGY</sequence>
<dbReference type="EMBL" id="HACG01012858">
    <property type="protein sequence ID" value="CEK59723.1"/>
    <property type="molecule type" value="Transcribed_RNA"/>
</dbReference>
<feature type="region of interest" description="Disordered" evidence="1">
    <location>
        <begin position="28"/>
        <end position="59"/>
    </location>
</feature>
<organism evidence="2">
    <name type="scientific">Arion vulgaris</name>
    <dbReference type="NCBI Taxonomy" id="1028688"/>
    <lineage>
        <taxon>Eukaryota</taxon>
        <taxon>Metazoa</taxon>
        <taxon>Spiralia</taxon>
        <taxon>Lophotrochozoa</taxon>
        <taxon>Mollusca</taxon>
        <taxon>Gastropoda</taxon>
        <taxon>Heterobranchia</taxon>
        <taxon>Euthyneura</taxon>
        <taxon>Panpulmonata</taxon>
        <taxon>Eupulmonata</taxon>
        <taxon>Stylommatophora</taxon>
        <taxon>Helicina</taxon>
        <taxon>Arionoidea</taxon>
        <taxon>Arionidae</taxon>
        <taxon>Arion</taxon>
    </lineage>
</organism>
<dbReference type="AlphaFoldDB" id="A0A0B6YTZ4"/>
<feature type="non-terminal residue" evidence="2">
    <location>
        <position position="1"/>
    </location>
</feature>
<evidence type="ECO:0000313" key="2">
    <source>
        <dbReference type="EMBL" id="CEK59723.1"/>
    </source>
</evidence>
<feature type="compositionally biased region" description="Basic and acidic residues" evidence="1">
    <location>
        <begin position="28"/>
        <end position="43"/>
    </location>
</feature>
<reference evidence="2" key="1">
    <citation type="submission" date="2014-12" db="EMBL/GenBank/DDBJ databases">
        <title>Insight into the proteome of Arion vulgaris.</title>
        <authorList>
            <person name="Aradska J."/>
            <person name="Bulat T."/>
            <person name="Smidak R."/>
            <person name="Sarate P."/>
            <person name="Gangsoo J."/>
            <person name="Sialana F."/>
            <person name="Bilban M."/>
            <person name="Lubec G."/>
        </authorList>
    </citation>
    <scope>NUCLEOTIDE SEQUENCE</scope>
    <source>
        <tissue evidence="2">Skin</tissue>
    </source>
</reference>
<evidence type="ECO:0000256" key="1">
    <source>
        <dbReference type="SAM" id="MobiDB-lite"/>
    </source>
</evidence>
<protein>
    <submittedName>
        <fullName evidence="2">Uncharacterized protein</fullName>
    </submittedName>
</protein>
<accession>A0A0B6YTZ4</accession>
<proteinExistence type="predicted"/>
<feature type="non-terminal residue" evidence="2">
    <location>
        <position position="91"/>
    </location>
</feature>